<evidence type="ECO:0000256" key="2">
    <source>
        <dbReference type="ARBA" id="ARBA00010617"/>
    </source>
</evidence>
<dbReference type="InterPro" id="IPR001128">
    <property type="entry name" value="Cyt_P450"/>
</dbReference>
<dbReference type="Proteomes" id="UP000826271">
    <property type="component" value="Unassembled WGS sequence"/>
</dbReference>
<dbReference type="AlphaFoldDB" id="A0AAV6WWP4"/>
<comment type="caution">
    <text evidence="10">The sequence shown here is derived from an EMBL/GenBank/DDBJ whole genome shotgun (WGS) entry which is preliminary data.</text>
</comment>
<comment type="cofactor">
    <cofactor evidence="1 8">
        <name>heme</name>
        <dbReference type="ChEBI" id="CHEBI:30413"/>
    </cofactor>
</comment>
<dbReference type="Pfam" id="PF00067">
    <property type="entry name" value="p450"/>
    <property type="match status" value="1"/>
</dbReference>
<keyword evidence="3 8" id="KW-0349">Heme</keyword>
<dbReference type="InterPro" id="IPR036396">
    <property type="entry name" value="Cyt_P450_sf"/>
</dbReference>
<gene>
    <name evidence="10" type="ORF">BUALT_Bualt10G0099300</name>
</gene>
<dbReference type="GO" id="GO:0016705">
    <property type="term" value="F:oxidoreductase activity, acting on paired donors, with incorporation or reduction of molecular oxygen"/>
    <property type="evidence" value="ECO:0007669"/>
    <property type="project" value="InterPro"/>
</dbReference>
<evidence type="ECO:0000256" key="9">
    <source>
        <dbReference type="RuleBase" id="RU000461"/>
    </source>
</evidence>
<reference evidence="10" key="1">
    <citation type="submission" date="2019-10" db="EMBL/GenBank/DDBJ databases">
        <authorList>
            <person name="Zhang R."/>
            <person name="Pan Y."/>
            <person name="Wang J."/>
            <person name="Ma R."/>
            <person name="Yu S."/>
        </authorList>
    </citation>
    <scope>NUCLEOTIDE SEQUENCE</scope>
    <source>
        <strain evidence="10">LA-IB0</strain>
        <tissue evidence="10">Leaf</tissue>
    </source>
</reference>
<feature type="binding site" description="axial binding residue" evidence="8">
    <location>
        <position position="92"/>
    </location>
    <ligand>
        <name>heme</name>
        <dbReference type="ChEBI" id="CHEBI:30413"/>
    </ligand>
    <ligandPart>
        <name>Fe</name>
        <dbReference type="ChEBI" id="CHEBI:18248"/>
    </ligandPart>
</feature>
<evidence type="ECO:0000256" key="4">
    <source>
        <dbReference type="ARBA" id="ARBA00022723"/>
    </source>
</evidence>
<dbReference type="PRINTS" id="PR00465">
    <property type="entry name" value="EP450IV"/>
</dbReference>
<dbReference type="GO" id="GO:0020037">
    <property type="term" value="F:heme binding"/>
    <property type="evidence" value="ECO:0007669"/>
    <property type="project" value="InterPro"/>
</dbReference>
<comment type="similarity">
    <text evidence="2 9">Belongs to the cytochrome P450 family.</text>
</comment>
<proteinExistence type="inferred from homology"/>
<dbReference type="PROSITE" id="PS00086">
    <property type="entry name" value="CYTOCHROME_P450"/>
    <property type="match status" value="1"/>
</dbReference>
<evidence type="ECO:0000313" key="11">
    <source>
        <dbReference type="Proteomes" id="UP000826271"/>
    </source>
</evidence>
<evidence type="ECO:0000256" key="1">
    <source>
        <dbReference type="ARBA" id="ARBA00001971"/>
    </source>
</evidence>
<evidence type="ECO:0000256" key="3">
    <source>
        <dbReference type="ARBA" id="ARBA00022617"/>
    </source>
</evidence>
<name>A0AAV6WWP4_9LAMI</name>
<accession>A0AAV6WWP4</accession>
<protein>
    <recommendedName>
        <fullName evidence="12">Cytochrome P450</fullName>
    </recommendedName>
</protein>
<evidence type="ECO:0000256" key="5">
    <source>
        <dbReference type="ARBA" id="ARBA00023002"/>
    </source>
</evidence>
<dbReference type="GO" id="GO:0004497">
    <property type="term" value="F:monooxygenase activity"/>
    <property type="evidence" value="ECO:0007669"/>
    <property type="project" value="UniProtKB-KW"/>
</dbReference>
<dbReference type="InterPro" id="IPR017972">
    <property type="entry name" value="Cyt_P450_CS"/>
</dbReference>
<dbReference type="SUPFAM" id="SSF48264">
    <property type="entry name" value="Cytochrome P450"/>
    <property type="match status" value="1"/>
</dbReference>
<evidence type="ECO:0008006" key="12">
    <source>
        <dbReference type="Google" id="ProtNLM"/>
    </source>
</evidence>
<organism evidence="10 11">
    <name type="scientific">Buddleja alternifolia</name>
    <dbReference type="NCBI Taxonomy" id="168488"/>
    <lineage>
        <taxon>Eukaryota</taxon>
        <taxon>Viridiplantae</taxon>
        <taxon>Streptophyta</taxon>
        <taxon>Embryophyta</taxon>
        <taxon>Tracheophyta</taxon>
        <taxon>Spermatophyta</taxon>
        <taxon>Magnoliopsida</taxon>
        <taxon>eudicotyledons</taxon>
        <taxon>Gunneridae</taxon>
        <taxon>Pentapetalae</taxon>
        <taxon>asterids</taxon>
        <taxon>lamiids</taxon>
        <taxon>Lamiales</taxon>
        <taxon>Scrophulariaceae</taxon>
        <taxon>Buddlejeae</taxon>
        <taxon>Buddleja</taxon>
    </lineage>
</organism>
<keyword evidence="11" id="KW-1185">Reference proteome</keyword>
<evidence type="ECO:0000256" key="8">
    <source>
        <dbReference type="PIRSR" id="PIRSR602403-1"/>
    </source>
</evidence>
<dbReference type="PRINTS" id="PR00385">
    <property type="entry name" value="P450"/>
</dbReference>
<keyword evidence="7 9" id="KW-0503">Monooxygenase</keyword>
<keyword evidence="5 9" id="KW-0560">Oxidoreductase</keyword>
<dbReference type="PANTHER" id="PTHR47950:SF49">
    <property type="entry name" value="CYTOCHROME P450"/>
    <property type="match status" value="1"/>
</dbReference>
<dbReference type="PANTHER" id="PTHR47950">
    <property type="entry name" value="CYTOCHROME P450, FAMILY 76, SUBFAMILY C, POLYPEPTIDE 5-RELATED"/>
    <property type="match status" value="1"/>
</dbReference>
<sequence>MNKLQQELQNRNNIRESDISQLPYLNACVKETVRMHPPIPLLPHSAQSTCQVMNYTVPKDSLVFVNLWAIGHDSMVWEDYELLPFGAGRRMCPGLPYANKQVHLILASLIGCFNWSVPNNGDPSELEMNEKYAVPFHKDKPLLLIPLRKTTAAFSS</sequence>
<dbReference type="InterPro" id="IPR002403">
    <property type="entry name" value="Cyt_P450_E_grp-IV"/>
</dbReference>
<dbReference type="EMBL" id="WHWC01000010">
    <property type="protein sequence ID" value="KAG8375431.1"/>
    <property type="molecule type" value="Genomic_DNA"/>
</dbReference>
<keyword evidence="4 8" id="KW-0479">Metal-binding</keyword>
<keyword evidence="6 8" id="KW-0408">Iron</keyword>
<dbReference type="Gene3D" id="1.10.630.10">
    <property type="entry name" value="Cytochrome P450"/>
    <property type="match status" value="1"/>
</dbReference>
<evidence type="ECO:0000256" key="7">
    <source>
        <dbReference type="ARBA" id="ARBA00023033"/>
    </source>
</evidence>
<evidence type="ECO:0000313" key="10">
    <source>
        <dbReference type="EMBL" id="KAG8375431.1"/>
    </source>
</evidence>
<dbReference type="GO" id="GO:0005506">
    <property type="term" value="F:iron ion binding"/>
    <property type="evidence" value="ECO:0007669"/>
    <property type="project" value="InterPro"/>
</dbReference>
<evidence type="ECO:0000256" key="6">
    <source>
        <dbReference type="ARBA" id="ARBA00023004"/>
    </source>
</evidence>